<sequence length="224" mass="24800">MAGLRERKKQQTRQHISDVATGMFLERGFDEVTVAEVAEAADVSVNTVYNYFPAKEDLFLDRQEEAIDHPSLLVRERAPGQSAAEAVLGAIRQDIISRGARIGMAEGMGRFIQVMFGTESLRRRMMEIHQRTGERLTETLREAAGADERDHLPELIAGQLLAIRTMIFRTVGHRMIEGRPLDEIADLALEKLDAAQSLLSQRLLDYARRPAAPDTPPGGPGGPS</sequence>
<evidence type="ECO:0000256" key="2">
    <source>
        <dbReference type="ARBA" id="ARBA00023125"/>
    </source>
</evidence>
<keyword evidence="7" id="KW-1185">Reference proteome</keyword>
<dbReference type="HOGENOM" id="CLU_069356_2_0_11"/>
<keyword evidence="3" id="KW-0804">Transcription</keyword>
<feature type="DNA-binding region" description="H-T-H motif" evidence="4">
    <location>
        <begin position="33"/>
        <end position="52"/>
    </location>
</feature>
<keyword evidence="2 4" id="KW-0238">DNA-binding</keyword>
<dbReference type="STRING" id="408015.SXIM_41540"/>
<dbReference type="PANTHER" id="PTHR30055">
    <property type="entry name" value="HTH-TYPE TRANSCRIPTIONAL REGULATOR RUTR"/>
    <property type="match status" value="1"/>
</dbReference>
<dbReference type="KEGG" id="sxi:SXIM_41540"/>
<dbReference type="Pfam" id="PF00440">
    <property type="entry name" value="TetR_N"/>
    <property type="match status" value="1"/>
</dbReference>
<evidence type="ECO:0000256" key="1">
    <source>
        <dbReference type="ARBA" id="ARBA00023015"/>
    </source>
</evidence>
<dbReference type="GO" id="GO:0000976">
    <property type="term" value="F:transcription cis-regulatory region binding"/>
    <property type="evidence" value="ECO:0007669"/>
    <property type="project" value="TreeGrafter"/>
</dbReference>
<gene>
    <name evidence="6" type="ORF">SXIM_41540</name>
</gene>
<dbReference type="PROSITE" id="PS50977">
    <property type="entry name" value="HTH_TETR_2"/>
    <property type="match status" value="1"/>
</dbReference>
<dbReference type="GO" id="GO:0003700">
    <property type="term" value="F:DNA-binding transcription factor activity"/>
    <property type="evidence" value="ECO:0007669"/>
    <property type="project" value="TreeGrafter"/>
</dbReference>
<dbReference type="Proteomes" id="UP000034034">
    <property type="component" value="Chromosome"/>
</dbReference>
<dbReference type="Gene3D" id="1.10.357.10">
    <property type="entry name" value="Tetracycline Repressor, domain 2"/>
    <property type="match status" value="1"/>
</dbReference>
<dbReference type="InterPro" id="IPR050109">
    <property type="entry name" value="HTH-type_TetR-like_transc_reg"/>
</dbReference>
<dbReference type="SUPFAM" id="SSF46689">
    <property type="entry name" value="Homeodomain-like"/>
    <property type="match status" value="1"/>
</dbReference>
<evidence type="ECO:0000259" key="5">
    <source>
        <dbReference type="PROSITE" id="PS50977"/>
    </source>
</evidence>
<dbReference type="PRINTS" id="PR00455">
    <property type="entry name" value="HTHTETR"/>
</dbReference>
<reference evidence="6" key="1">
    <citation type="submission" date="2019-08" db="EMBL/GenBank/DDBJ databases">
        <title>Complete genome sequence of a mangrove-derived Streptomyces xiamenensis.</title>
        <authorList>
            <person name="Xu J."/>
        </authorList>
    </citation>
    <scope>NUCLEOTIDE SEQUENCE</scope>
    <source>
        <strain evidence="6">318</strain>
    </source>
</reference>
<dbReference type="PANTHER" id="PTHR30055:SF234">
    <property type="entry name" value="HTH-TYPE TRANSCRIPTIONAL REGULATOR BETI"/>
    <property type="match status" value="1"/>
</dbReference>
<protein>
    <submittedName>
        <fullName evidence="6">Regulatory protein TetR</fullName>
    </submittedName>
</protein>
<evidence type="ECO:0000313" key="7">
    <source>
        <dbReference type="Proteomes" id="UP000034034"/>
    </source>
</evidence>
<feature type="domain" description="HTH tetR-type" evidence="5">
    <location>
        <begin position="10"/>
        <end position="70"/>
    </location>
</feature>
<keyword evidence="1" id="KW-0805">Transcription regulation</keyword>
<dbReference type="EMBL" id="CP009922">
    <property type="protein sequence ID" value="AKG45538.1"/>
    <property type="molecule type" value="Genomic_DNA"/>
</dbReference>
<name>A0A0F7FZH6_9ACTN</name>
<proteinExistence type="predicted"/>
<organism evidence="6 7">
    <name type="scientific">Streptomyces xiamenensis</name>
    <dbReference type="NCBI Taxonomy" id="408015"/>
    <lineage>
        <taxon>Bacteria</taxon>
        <taxon>Bacillati</taxon>
        <taxon>Actinomycetota</taxon>
        <taxon>Actinomycetes</taxon>
        <taxon>Kitasatosporales</taxon>
        <taxon>Streptomycetaceae</taxon>
        <taxon>Streptomyces</taxon>
    </lineage>
</organism>
<dbReference type="AlphaFoldDB" id="A0A0F7FZH6"/>
<accession>A0A0F7FZH6</accession>
<dbReference type="RefSeq" id="WP_030733602.1">
    <property type="nucleotide sequence ID" value="NZ_CP009922.3"/>
</dbReference>
<dbReference type="InterPro" id="IPR001647">
    <property type="entry name" value="HTH_TetR"/>
</dbReference>
<evidence type="ECO:0000313" key="6">
    <source>
        <dbReference type="EMBL" id="AKG45538.1"/>
    </source>
</evidence>
<evidence type="ECO:0000256" key="3">
    <source>
        <dbReference type="ARBA" id="ARBA00023163"/>
    </source>
</evidence>
<dbReference type="InterPro" id="IPR009057">
    <property type="entry name" value="Homeodomain-like_sf"/>
</dbReference>
<evidence type="ECO:0000256" key="4">
    <source>
        <dbReference type="PROSITE-ProRule" id="PRU00335"/>
    </source>
</evidence>
<dbReference type="PATRIC" id="fig|408015.6.peg.4209"/>